<reference evidence="2 3" key="1">
    <citation type="submission" date="2019-12" db="EMBL/GenBank/DDBJ databases">
        <title>Hymenobacter sp. HMF4947 Genome sequencing and assembly.</title>
        <authorList>
            <person name="Kang H."/>
            <person name="Cha I."/>
            <person name="Kim H."/>
            <person name="Joh K."/>
        </authorList>
    </citation>
    <scope>NUCLEOTIDE SEQUENCE [LARGE SCALE GENOMIC DNA]</scope>
    <source>
        <strain evidence="2 3">HMF4947</strain>
    </source>
</reference>
<sequence length="293" mass="31467">MTISLHYSIMNNLSKAARIFYGLAVVGLGIQQLAYGRFIPALLPAWPGRIPGIFLWASLVGAVLLAAGAAIVFNQKVGLLSLMVGVLLLSLLCFSHVPYELLADPYSDHLGSWTNAFTALALAGGALTMAGIYWEESSQLEASLARSTFASRVIVLGRLCFCTTIVSYGICHFLYTKYISPLVPTWIPYPTFWTHFTGVALFGAGSAITLGIRRRTSALLLGTMVFLWVIVLHLPRVINASLPTRPGELSSLLEAIAYAGTAFAIATAHSGKNGVTPSPISATLFARKEEMQS</sequence>
<gene>
    <name evidence="2" type="ORF">GO988_14655</name>
</gene>
<feature type="transmembrane region" description="Helical" evidence="1">
    <location>
        <begin position="50"/>
        <end position="72"/>
    </location>
</feature>
<dbReference type="AlphaFoldDB" id="A0A7K1TGX8"/>
<dbReference type="EMBL" id="WQKZ01000003">
    <property type="protein sequence ID" value="MVN77572.1"/>
    <property type="molecule type" value="Genomic_DNA"/>
</dbReference>
<accession>A0A7K1TGX8</accession>
<feature type="transmembrane region" description="Helical" evidence="1">
    <location>
        <begin position="195"/>
        <end position="212"/>
    </location>
</feature>
<comment type="caution">
    <text evidence="2">The sequence shown here is derived from an EMBL/GenBank/DDBJ whole genome shotgun (WGS) entry which is preliminary data.</text>
</comment>
<keyword evidence="1" id="KW-1133">Transmembrane helix</keyword>
<proteinExistence type="predicted"/>
<protein>
    <recommendedName>
        <fullName evidence="4">DoxX family protein</fullName>
    </recommendedName>
</protein>
<feature type="transmembrane region" description="Helical" evidence="1">
    <location>
        <begin position="155"/>
        <end position="175"/>
    </location>
</feature>
<feature type="transmembrane region" description="Helical" evidence="1">
    <location>
        <begin position="79"/>
        <end position="97"/>
    </location>
</feature>
<keyword evidence="1" id="KW-0812">Transmembrane</keyword>
<evidence type="ECO:0000256" key="1">
    <source>
        <dbReference type="SAM" id="Phobius"/>
    </source>
</evidence>
<keyword evidence="1" id="KW-0472">Membrane</keyword>
<dbReference type="Proteomes" id="UP000441336">
    <property type="component" value="Unassembled WGS sequence"/>
</dbReference>
<organism evidence="2 3">
    <name type="scientific">Hymenobacter ginkgonis</name>
    <dbReference type="NCBI Taxonomy" id="2682976"/>
    <lineage>
        <taxon>Bacteria</taxon>
        <taxon>Pseudomonadati</taxon>
        <taxon>Bacteroidota</taxon>
        <taxon>Cytophagia</taxon>
        <taxon>Cytophagales</taxon>
        <taxon>Hymenobacteraceae</taxon>
        <taxon>Hymenobacter</taxon>
    </lineage>
</organism>
<evidence type="ECO:0000313" key="3">
    <source>
        <dbReference type="Proteomes" id="UP000441336"/>
    </source>
</evidence>
<feature type="transmembrane region" description="Helical" evidence="1">
    <location>
        <begin position="20"/>
        <end position="38"/>
    </location>
</feature>
<evidence type="ECO:0000313" key="2">
    <source>
        <dbReference type="EMBL" id="MVN77572.1"/>
    </source>
</evidence>
<keyword evidence="3" id="KW-1185">Reference proteome</keyword>
<evidence type="ECO:0008006" key="4">
    <source>
        <dbReference type="Google" id="ProtNLM"/>
    </source>
</evidence>
<feature type="transmembrane region" description="Helical" evidence="1">
    <location>
        <begin position="117"/>
        <end position="134"/>
    </location>
</feature>
<name>A0A7K1TGX8_9BACT</name>
<feature type="transmembrane region" description="Helical" evidence="1">
    <location>
        <begin position="219"/>
        <end position="238"/>
    </location>
</feature>